<protein>
    <submittedName>
        <fullName evidence="2">Uncharacterized protein</fullName>
    </submittedName>
</protein>
<feature type="compositionally biased region" description="Basic residues" evidence="1">
    <location>
        <begin position="124"/>
        <end position="133"/>
    </location>
</feature>
<evidence type="ECO:0000313" key="3">
    <source>
        <dbReference type="Proteomes" id="UP001362999"/>
    </source>
</evidence>
<comment type="caution">
    <text evidence="2">The sequence shown here is derived from an EMBL/GenBank/DDBJ whole genome shotgun (WGS) entry which is preliminary data.</text>
</comment>
<feature type="region of interest" description="Disordered" evidence="1">
    <location>
        <begin position="119"/>
        <end position="238"/>
    </location>
</feature>
<proteinExistence type="predicted"/>
<feature type="compositionally biased region" description="Low complexity" evidence="1">
    <location>
        <begin position="155"/>
        <end position="165"/>
    </location>
</feature>
<sequence>MSSPAIPHVVAFLTRPLLSAFPQPVVSTAQLILLASLSSVKYGTYILNATAAPPTPILAASVGANIPWAKWLEALGSDEIILFFGPGSVKVRRGTEDVKDVWSEENEGSIVPISRIQAQSRASLPKKHNRNLRSRNVPTSARRTDPTFMQPIRIPSLLLSPSSDSDSSESSEPESDCYDSDAVSLASSMTAVSSSSPSTPPKCPSALFPAQEAPSASLPRARTSPKNSASPRPLTANSARKDTMAYLYNGGVTRVMTGGVMLGPRFVVRSTFA</sequence>
<evidence type="ECO:0000256" key="1">
    <source>
        <dbReference type="SAM" id="MobiDB-lite"/>
    </source>
</evidence>
<accession>A0AAW0CI69</accession>
<feature type="compositionally biased region" description="Acidic residues" evidence="1">
    <location>
        <begin position="166"/>
        <end position="179"/>
    </location>
</feature>
<reference evidence="2 3" key="1">
    <citation type="journal article" date="2024" name="J Genomics">
        <title>Draft genome sequencing and assembly of Favolaschia claudopus CIRM-BRFM 2984 isolated from oak limbs.</title>
        <authorList>
            <person name="Navarro D."/>
            <person name="Drula E."/>
            <person name="Chaduli D."/>
            <person name="Cazenave R."/>
            <person name="Ahrendt S."/>
            <person name="Wang J."/>
            <person name="Lipzen A."/>
            <person name="Daum C."/>
            <person name="Barry K."/>
            <person name="Grigoriev I.V."/>
            <person name="Favel A."/>
            <person name="Rosso M.N."/>
            <person name="Martin F."/>
        </authorList>
    </citation>
    <scope>NUCLEOTIDE SEQUENCE [LARGE SCALE GENOMIC DNA]</scope>
    <source>
        <strain evidence="2 3">CIRM-BRFM 2984</strain>
    </source>
</reference>
<organism evidence="2 3">
    <name type="scientific">Favolaschia claudopus</name>
    <dbReference type="NCBI Taxonomy" id="2862362"/>
    <lineage>
        <taxon>Eukaryota</taxon>
        <taxon>Fungi</taxon>
        <taxon>Dikarya</taxon>
        <taxon>Basidiomycota</taxon>
        <taxon>Agaricomycotina</taxon>
        <taxon>Agaricomycetes</taxon>
        <taxon>Agaricomycetidae</taxon>
        <taxon>Agaricales</taxon>
        <taxon>Marasmiineae</taxon>
        <taxon>Mycenaceae</taxon>
        <taxon>Favolaschia</taxon>
    </lineage>
</organism>
<dbReference type="AlphaFoldDB" id="A0AAW0CI69"/>
<keyword evidence="3" id="KW-1185">Reference proteome</keyword>
<name>A0AAW0CI69_9AGAR</name>
<feature type="compositionally biased region" description="Polar residues" evidence="1">
    <location>
        <begin position="224"/>
        <end position="238"/>
    </location>
</feature>
<gene>
    <name evidence="2" type="ORF">R3P38DRAFT_543142</name>
</gene>
<feature type="compositionally biased region" description="Low complexity" evidence="1">
    <location>
        <begin position="182"/>
        <end position="197"/>
    </location>
</feature>
<dbReference type="EMBL" id="JAWWNJ010000017">
    <property type="protein sequence ID" value="KAK7038323.1"/>
    <property type="molecule type" value="Genomic_DNA"/>
</dbReference>
<evidence type="ECO:0000313" key="2">
    <source>
        <dbReference type="EMBL" id="KAK7038323.1"/>
    </source>
</evidence>
<dbReference type="Proteomes" id="UP001362999">
    <property type="component" value="Unassembled WGS sequence"/>
</dbReference>